<evidence type="ECO:0000256" key="4">
    <source>
        <dbReference type="SAM" id="MobiDB-lite"/>
    </source>
</evidence>
<dbReference type="GO" id="GO:0044732">
    <property type="term" value="C:mitotic spindle pole body"/>
    <property type="evidence" value="ECO:0007669"/>
    <property type="project" value="UniProtKB-ARBA"/>
</dbReference>
<dbReference type="GO" id="GO:0046785">
    <property type="term" value="P:microtubule polymerization"/>
    <property type="evidence" value="ECO:0007669"/>
    <property type="project" value="InterPro"/>
</dbReference>
<dbReference type="InterPro" id="IPR016024">
    <property type="entry name" value="ARM-type_fold"/>
</dbReference>
<evidence type="ECO:0000313" key="6">
    <source>
        <dbReference type="EMBL" id="QOU20332.1"/>
    </source>
</evidence>
<dbReference type="InterPro" id="IPR048492">
    <property type="entry name" value="Stu2_CTS"/>
</dbReference>
<feature type="compositionally biased region" description="Basic and acidic residues" evidence="4">
    <location>
        <begin position="770"/>
        <end position="783"/>
    </location>
</feature>
<reference evidence="6" key="2">
    <citation type="journal article" name="BMC Genomics">
        <title>New genome assemblies reveal patterns of domestication and adaptation across Brettanomyces (Dekkera) species.</title>
        <authorList>
            <person name="Roach M.J."/>
            <person name="Borneman A.R."/>
        </authorList>
    </citation>
    <scope>NUCLEOTIDE SEQUENCE</scope>
    <source>
        <strain evidence="6">UCD 2041</strain>
    </source>
</reference>
<reference evidence="6" key="1">
    <citation type="submission" date="2020-10" db="EMBL/GenBank/DDBJ databases">
        <authorList>
            <person name="Palmer J.M."/>
        </authorList>
    </citation>
    <scope>NUCLEOTIDE SEQUENCE</scope>
    <source>
        <strain evidence="6">UCD 2041</strain>
    </source>
</reference>
<dbReference type="GO" id="GO:0099070">
    <property type="term" value="C:static microtubule bundle"/>
    <property type="evidence" value="ECO:0007669"/>
    <property type="project" value="UniProtKB-ARBA"/>
</dbReference>
<proteinExistence type="predicted"/>
<comment type="subcellular location">
    <subcellularLocation>
        <location evidence="1">Cytoplasm</location>
        <location evidence="1">Cytoskeleton</location>
        <location evidence="1">Microtubule organizing center</location>
        <location evidence="1">Spindle pole body</location>
    </subcellularLocation>
</comment>
<dbReference type="InterPro" id="IPR045110">
    <property type="entry name" value="XMAP215"/>
</dbReference>
<accession>A0A871RB85</accession>
<keyword evidence="3" id="KW-0206">Cytoskeleton</keyword>
<feature type="compositionally biased region" description="Polar residues" evidence="4">
    <location>
        <begin position="523"/>
        <end position="544"/>
    </location>
</feature>
<feature type="compositionally biased region" description="Basic and acidic residues" evidence="4">
    <location>
        <begin position="241"/>
        <end position="266"/>
    </location>
</feature>
<dbReference type="Proteomes" id="UP000663131">
    <property type="component" value="Chromosome 7"/>
</dbReference>
<dbReference type="FunFam" id="1.25.10.10:FF:000019">
    <property type="entry name" value="Cytoskeleton-associated protein 5"/>
    <property type="match status" value="1"/>
</dbReference>
<feature type="domain" description="TOG" evidence="5">
    <location>
        <begin position="290"/>
        <end position="522"/>
    </location>
</feature>
<dbReference type="EMBL" id="CP063135">
    <property type="protein sequence ID" value="QOU20332.1"/>
    <property type="molecule type" value="Genomic_DNA"/>
</dbReference>
<feature type="region of interest" description="Disordered" evidence="4">
    <location>
        <begin position="523"/>
        <end position="599"/>
    </location>
</feature>
<dbReference type="GO" id="GO:1990498">
    <property type="term" value="C:mitotic spindle microtubule"/>
    <property type="evidence" value="ECO:0007669"/>
    <property type="project" value="UniProtKB-ARBA"/>
</dbReference>
<dbReference type="InterPro" id="IPR048491">
    <property type="entry name" value="XMAP215_CLASP_TOG"/>
</dbReference>
<dbReference type="GO" id="GO:0005881">
    <property type="term" value="C:cytoplasmic microtubule"/>
    <property type="evidence" value="ECO:0007669"/>
    <property type="project" value="UniProtKB-ARBA"/>
</dbReference>
<dbReference type="Pfam" id="PF21041">
    <property type="entry name" value="XMAP215_CLASP_TOG"/>
    <property type="match status" value="2"/>
</dbReference>
<feature type="region of interest" description="Disordered" evidence="4">
    <location>
        <begin position="238"/>
        <end position="286"/>
    </location>
</feature>
<dbReference type="PANTHER" id="PTHR12609">
    <property type="entry name" value="MICROTUBULE ASSOCIATED PROTEIN XMAP215"/>
    <property type="match status" value="1"/>
</dbReference>
<dbReference type="InterPro" id="IPR034085">
    <property type="entry name" value="TOG"/>
</dbReference>
<feature type="compositionally biased region" description="Polar residues" evidence="4">
    <location>
        <begin position="556"/>
        <end position="565"/>
    </location>
</feature>
<gene>
    <name evidence="6" type="ORF">BRETT_004987</name>
</gene>
<dbReference type="OrthoDB" id="205662at2759"/>
<dbReference type="GO" id="GO:1990571">
    <property type="term" value="P:meiotic centromere clustering"/>
    <property type="evidence" value="ECO:0007669"/>
    <property type="project" value="UniProtKB-ARBA"/>
</dbReference>
<evidence type="ECO:0000256" key="2">
    <source>
        <dbReference type="ARBA" id="ARBA00022490"/>
    </source>
</evidence>
<feature type="region of interest" description="Disordered" evidence="4">
    <location>
        <begin position="732"/>
        <end position="827"/>
    </location>
</feature>
<dbReference type="Gene3D" id="1.25.10.10">
    <property type="entry name" value="Leucine-rich Repeat Variant"/>
    <property type="match status" value="2"/>
</dbReference>
<evidence type="ECO:0000256" key="1">
    <source>
        <dbReference type="ARBA" id="ARBA00004317"/>
    </source>
</evidence>
<dbReference type="SUPFAM" id="SSF48371">
    <property type="entry name" value="ARM repeat"/>
    <property type="match status" value="1"/>
</dbReference>
<protein>
    <recommendedName>
        <fullName evidence="5">TOG domain-containing protein</fullName>
    </recommendedName>
</protein>
<dbReference type="GO" id="GO:0051315">
    <property type="term" value="P:attachment of mitotic spindle microtubules to kinetochore"/>
    <property type="evidence" value="ECO:0007669"/>
    <property type="project" value="UniProtKB-ARBA"/>
</dbReference>
<dbReference type="InterPro" id="IPR011989">
    <property type="entry name" value="ARM-like"/>
</dbReference>
<dbReference type="SMART" id="SM01349">
    <property type="entry name" value="TOG"/>
    <property type="match status" value="2"/>
</dbReference>
<dbReference type="GO" id="GO:0000776">
    <property type="term" value="C:kinetochore"/>
    <property type="evidence" value="ECO:0007669"/>
    <property type="project" value="UniProtKB-ARBA"/>
</dbReference>
<evidence type="ECO:0000256" key="3">
    <source>
        <dbReference type="ARBA" id="ARBA00023212"/>
    </source>
</evidence>
<dbReference type="RefSeq" id="XP_041136825.1">
    <property type="nucleotide sequence ID" value="XM_041283473.1"/>
</dbReference>
<dbReference type="GO" id="GO:0000022">
    <property type="term" value="P:mitotic spindle elongation"/>
    <property type="evidence" value="ECO:0007669"/>
    <property type="project" value="UniProtKB-ARBA"/>
</dbReference>
<dbReference type="GO" id="GO:0030951">
    <property type="term" value="P:establishment or maintenance of microtubule cytoskeleton polarity"/>
    <property type="evidence" value="ECO:0007669"/>
    <property type="project" value="InterPro"/>
</dbReference>
<dbReference type="GO" id="GO:0061863">
    <property type="term" value="F:microtubule plus end polymerase"/>
    <property type="evidence" value="ECO:0007669"/>
    <property type="project" value="InterPro"/>
</dbReference>
<feature type="domain" description="TOG" evidence="5">
    <location>
        <begin position="1"/>
        <end position="235"/>
    </location>
</feature>
<dbReference type="KEGG" id="bbrx:BRETT_004987"/>
<dbReference type="AlphaFoldDB" id="A0A871RB85"/>
<sequence>MSEEEPDYSSLPLEERLIHKVWKVRKEAYTELDEEFQNSASDTSDCFRLWIMNPSLICKAVSDINVVSQEAAIGALLSFLQYGGKRAAAKTYSLVIPSLCEKALSSSRAKTKAKTTEVLCMYVELGGSTATPVIELIIPSLKARSPRHVAAAVAALNDVYNAFGCTVCPPKLVMDQLPTLFKHADRNVRQEALKLSVTLRSYIGDAFETIIFPSLKPIQQKDLTKAFQKIQEFPARPTRLLKSEQERRDREAKSSTDGDVEMKDDAEGVSSGGNTGSTDSSELKPVDPYDLADPVDVLSQLPSDLALKVDVPKWKERVAALEDVKKTCDVMKVSHGDYSSLLRILSKSLGDANILVVTLAAETITELANGLRVQFASYVSVVIKPLLEATKEKKKSVADAVNGALESCFKYGSLEEISESCVQYMSHRIPQVRIAVSEYLALCLQNCNSAPSKKMCDTIFTTAIKHLDDPQVQVRTAMSKVIATMMKLMGERMSKPYVSKIAHRHMKKIEDIYSKIEVNAKVSSGETHSSSRGVANQARRTVSGSGYMPAGRKSSGMRSLTSNKSKSFEASRRFRSAIGSPHGSNRNSTIPSKREGSPLRMATSTNKMNLPFRSLRSGSGNVAGNRAGFPQSGLHNELRAEIGSTATKKELEVLRKEKLQWQKERERLEGSLQQQISINEANMKKADSLTSIVEDYKTKFVTMNVALKSKDTRLRRLQSDLEVAKSRIAALERERRKSDQEINGNAIGHGEINNEEAQVKKESDDLEQSPEEKELNTSFEKKAKQLNRRISRLSLRSEADVKKENVVDKSPNEKPSQTDGSKLASGLFELDSNDDSWKRAAEVTNQLKARIEQMKARTRSLSQM</sequence>
<evidence type="ECO:0000313" key="7">
    <source>
        <dbReference type="Proteomes" id="UP000663131"/>
    </source>
</evidence>
<feature type="compositionally biased region" description="Polar residues" evidence="4">
    <location>
        <begin position="582"/>
        <end position="591"/>
    </location>
</feature>
<feature type="compositionally biased region" description="Basic and acidic residues" evidence="4">
    <location>
        <begin position="795"/>
        <end position="812"/>
    </location>
</feature>
<organism evidence="6 7">
    <name type="scientific">Dekkera bruxellensis</name>
    <name type="common">Brettanomyces custersii</name>
    <dbReference type="NCBI Taxonomy" id="5007"/>
    <lineage>
        <taxon>Eukaryota</taxon>
        <taxon>Fungi</taxon>
        <taxon>Dikarya</taxon>
        <taxon>Ascomycota</taxon>
        <taxon>Saccharomycotina</taxon>
        <taxon>Pichiomycetes</taxon>
        <taxon>Pichiales</taxon>
        <taxon>Pichiaceae</taxon>
        <taxon>Brettanomyces</taxon>
    </lineage>
</organism>
<evidence type="ECO:0000259" key="5">
    <source>
        <dbReference type="SMART" id="SM01349"/>
    </source>
</evidence>
<keyword evidence="2" id="KW-0963">Cytoplasm</keyword>
<dbReference type="Pfam" id="PF21042">
    <property type="entry name" value="Stu2_CTS"/>
    <property type="match status" value="1"/>
</dbReference>
<dbReference type="GeneID" id="64576910"/>
<dbReference type="GO" id="GO:0051010">
    <property type="term" value="F:microtubule plus-end binding"/>
    <property type="evidence" value="ECO:0007669"/>
    <property type="project" value="InterPro"/>
</dbReference>
<name>A0A871RB85_DEKBR</name>